<dbReference type="OrthoDB" id="9791274at2"/>
<dbReference type="AlphaFoldDB" id="A0A348HB10"/>
<feature type="site" description="Interaction with substrate rRNA" evidence="1">
    <location>
        <position position="4"/>
    </location>
</feature>
<dbReference type="InterPro" id="IPR007473">
    <property type="entry name" value="RlmJ"/>
</dbReference>
<dbReference type="GO" id="GO:0003723">
    <property type="term" value="F:RNA binding"/>
    <property type="evidence" value="ECO:0007669"/>
    <property type="project" value="UniProtKB-UniRule"/>
</dbReference>
<dbReference type="HAMAP" id="MF_00934">
    <property type="entry name" value="23SrRNA_methyltr_J"/>
    <property type="match status" value="1"/>
</dbReference>
<dbReference type="GO" id="GO:0005829">
    <property type="term" value="C:cytosol"/>
    <property type="evidence" value="ECO:0007669"/>
    <property type="project" value="TreeGrafter"/>
</dbReference>
<comment type="function">
    <text evidence="1">Specifically methylates the adenine in position 2030 of 23S rRNA.</text>
</comment>
<feature type="binding site" evidence="1">
    <location>
        <position position="169"/>
    </location>
    <ligand>
        <name>S-adenosyl-L-methionine</name>
        <dbReference type="ChEBI" id="CHEBI:59789"/>
    </ligand>
</feature>
<keyword evidence="3" id="KW-1185">Reference proteome</keyword>
<feature type="binding site" evidence="1">
    <location>
        <position position="42"/>
    </location>
    <ligand>
        <name>S-adenosyl-L-methionine</name>
        <dbReference type="ChEBI" id="CHEBI:59789"/>
    </ligand>
</feature>
<accession>A0A348HB10</accession>
<gene>
    <name evidence="1" type="primary">rlmJ</name>
    <name evidence="2" type="ORF">ZBT109_0012</name>
</gene>
<dbReference type="STRING" id="1123510.GCA_000620025_00104"/>
<dbReference type="EC" id="2.1.1.266" evidence="1"/>
<dbReference type="Proteomes" id="UP000267342">
    <property type="component" value="Chromosome"/>
</dbReference>
<organism evidence="2 3">
    <name type="scientific">Zymobacter palmae</name>
    <dbReference type="NCBI Taxonomy" id="33074"/>
    <lineage>
        <taxon>Bacteria</taxon>
        <taxon>Pseudomonadati</taxon>
        <taxon>Pseudomonadota</taxon>
        <taxon>Gammaproteobacteria</taxon>
        <taxon>Oceanospirillales</taxon>
        <taxon>Halomonadaceae</taxon>
        <taxon>Zymobacter group</taxon>
        <taxon>Zymobacter</taxon>
    </lineage>
</organism>
<feature type="active site" description="Proton acceptor" evidence="1">
    <location>
        <position position="169"/>
    </location>
</feature>
<dbReference type="RefSeq" id="WP_027704361.1">
    <property type="nucleotide sequence ID" value="NZ_AP018933.1"/>
</dbReference>
<keyword evidence="1" id="KW-0808">Transferase</keyword>
<proteinExistence type="inferred from homology"/>
<evidence type="ECO:0000313" key="2">
    <source>
        <dbReference type="EMBL" id="BBG28812.1"/>
    </source>
</evidence>
<dbReference type="GO" id="GO:0036307">
    <property type="term" value="F:23S rRNA (adenine(2030)-N(6))-methyltransferase activity"/>
    <property type="evidence" value="ECO:0007669"/>
    <property type="project" value="UniProtKB-UniRule"/>
</dbReference>
<comment type="similarity">
    <text evidence="1">Belongs to the RlmJ family.</text>
</comment>
<dbReference type="PANTHER" id="PTHR37426:SF1">
    <property type="entry name" value="RIBOSOMAL RNA LARGE SUBUNIT METHYLTRANSFERASE J"/>
    <property type="match status" value="1"/>
</dbReference>
<dbReference type="EMBL" id="AP018933">
    <property type="protein sequence ID" value="BBG28812.1"/>
    <property type="molecule type" value="Genomic_DNA"/>
</dbReference>
<keyword evidence="1" id="KW-0489">Methyltransferase</keyword>
<dbReference type="Gene3D" id="3.40.50.150">
    <property type="entry name" value="Vaccinia Virus protein VP39"/>
    <property type="match status" value="1"/>
</dbReference>
<reference evidence="2 3" key="1">
    <citation type="submission" date="2018-09" db="EMBL/GenBank/DDBJ databases">
        <title>Zymobacter palmae IAM14233 (=T109) whole genome analysis.</title>
        <authorList>
            <person name="Yanase H."/>
        </authorList>
    </citation>
    <scope>NUCLEOTIDE SEQUENCE [LARGE SCALE GENOMIC DNA]</scope>
    <source>
        <strain evidence="2 3">IAM14233</strain>
    </source>
</reference>
<dbReference type="PANTHER" id="PTHR37426">
    <property type="entry name" value="RIBOSOMAL RNA LARGE SUBUNIT METHYLTRANSFERASE J"/>
    <property type="match status" value="1"/>
</dbReference>
<name>A0A348HB10_9GAMM</name>
<evidence type="ECO:0000256" key="1">
    <source>
        <dbReference type="HAMAP-Rule" id="MF_00934"/>
    </source>
</evidence>
<sequence>MLAYQHAYHAGNVADVHKHVTLNALLARLHGKASAITCVDTHAGRGIYPLDAQETQRGGEYITGVMPLWEQRQKLAERSPVLKEWLDDLATLNPNGTLSCYPGSPWWFGHTLRDQDTLALFELHPGEVKHLEEAREALPHNVRVTYGDGPETLLDQLPFPTPRLCVLIDPSYEIKSEYAQMADVLAATAYKVRHAIVAIWYPLLPENRHQALLEGIVDYDVRKVWRSELIFRDPSAGRGMYGSGLVIMNPPWQLDSILNDAFGIIAACYGEQASHRSGWLVEE</sequence>
<feature type="binding site" evidence="1">
    <location>
        <position position="19"/>
    </location>
    <ligand>
        <name>S-adenosyl-L-methionine</name>
        <dbReference type="ChEBI" id="CHEBI:59789"/>
    </ligand>
</feature>
<keyword evidence="1" id="KW-0698">rRNA processing</keyword>
<feature type="binding site" evidence="1">
    <location>
        <position position="122"/>
    </location>
    <ligand>
        <name>S-adenosyl-L-methionine</name>
        <dbReference type="ChEBI" id="CHEBI:59789"/>
    </ligand>
</feature>
<evidence type="ECO:0000313" key="3">
    <source>
        <dbReference type="Proteomes" id="UP000267342"/>
    </source>
</evidence>
<dbReference type="SUPFAM" id="SSF53335">
    <property type="entry name" value="S-adenosyl-L-methionine-dependent methyltransferases"/>
    <property type="match status" value="1"/>
</dbReference>
<dbReference type="InterPro" id="IPR029063">
    <property type="entry name" value="SAM-dependent_MTases_sf"/>
</dbReference>
<comment type="catalytic activity">
    <reaction evidence="1">
        <text>adenosine(2030) in 23S rRNA + S-adenosyl-L-methionine = N(6)-methyladenosine(2030) in 23S rRNA + S-adenosyl-L-homocysteine + H(+)</text>
        <dbReference type="Rhea" id="RHEA:43736"/>
        <dbReference type="Rhea" id="RHEA-COMP:10668"/>
        <dbReference type="Rhea" id="RHEA-COMP:10669"/>
        <dbReference type="ChEBI" id="CHEBI:15378"/>
        <dbReference type="ChEBI" id="CHEBI:57856"/>
        <dbReference type="ChEBI" id="CHEBI:59789"/>
        <dbReference type="ChEBI" id="CHEBI:74411"/>
        <dbReference type="ChEBI" id="CHEBI:74449"/>
        <dbReference type="EC" id="2.1.1.266"/>
    </reaction>
</comment>
<dbReference type="GO" id="GO:0070475">
    <property type="term" value="P:rRNA base methylation"/>
    <property type="evidence" value="ECO:0007669"/>
    <property type="project" value="UniProtKB-UniRule"/>
</dbReference>
<dbReference type="KEGG" id="zpl:ZBT109_0012"/>
<feature type="binding site" evidence="1">
    <location>
        <begin position="148"/>
        <end position="149"/>
    </location>
    <ligand>
        <name>S-adenosyl-L-methionine</name>
        <dbReference type="ChEBI" id="CHEBI:59789"/>
    </ligand>
</feature>
<keyword evidence="1" id="KW-0694">RNA-binding</keyword>
<comment type="subunit">
    <text evidence="1">Monomer.</text>
</comment>
<protein>
    <recommendedName>
        <fullName evidence="1">Ribosomal RNA large subunit methyltransferase J</fullName>
        <ecNumber evidence="1">2.1.1.266</ecNumber>
    </recommendedName>
    <alternativeName>
        <fullName evidence="1">23S rRNA (adenine(2030)-N6)-methyltransferase</fullName>
    </alternativeName>
    <alternativeName>
        <fullName evidence="1">23S rRNA m6A2030 methyltransferase</fullName>
    </alternativeName>
</protein>
<feature type="binding site" evidence="1">
    <location>
        <position position="104"/>
    </location>
    <ligand>
        <name>S-adenosyl-L-methionine</name>
        <dbReference type="ChEBI" id="CHEBI:59789"/>
    </ligand>
</feature>
<dbReference type="Pfam" id="PF04378">
    <property type="entry name" value="RsmJ"/>
    <property type="match status" value="1"/>
</dbReference>
<keyword evidence="1" id="KW-0949">S-adenosyl-L-methionine</keyword>